<feature type="transmembrane region" description="Helical" evidence="7">
    <location>
        <begin position="319"/>
        <end position="342"/>
    </location>
</feature>
<dbReference type="AlphaFoldDB" id="A0A418WT50"/>
<evidence type="ECO:0000313" key="9">
    <source>
        <dbReference type="EMBL" id="RJF94431.1"/>
    </source>
</evidence>
<keyword evidence="6 7" id="KW-0472">Membrane</keyword>
<evidence type="ECO:0000256" key="7">
    <source>
        <dbReference type="SAM" id="Phobius"/>
    </source>
</evidence>
<feature type="domain" description="Major facilitator superfamily (MFS) profile" evidence="8">
    <location>
        <begin position="5"/>
        <end position="451"/>
    </location>
</feature>
<keyword evidence="4 7" id="KW-0812">Transmembrane</keyword>
<feature type="transmembrane region" description="Helical" evidence="7">
    <location>
        <begin position="129"/>
        <end position="151"/>
    </location>
</feature>
<feature type="transmembrane region" description="Helical" evidence="7">
    <location>
        <begin position="218"/>
        <end position="237"/>
    </location>
</feature>
<feature type="transmembrane region" description="Helical" evidence="7">
    <location>
        <begin position="157"/>
        <end position="180"/>
    </location>
</feature>
<comment type="subcellular location">
    <subcellularLocation>
        <location evidence="1">Cell membrane</location>
        <topology evidence="1">Multi-pass membrane protein</topology>
    </subcellularLocation>
</comment>
<keyword evidence="10" id="KW-1185">Reference proteome</keyword>
<feature type="transmembrane region" description="Helical" evidence="7">
    <location>
        <begin position="42"/>
        <end position="63"/>
    </location>
</feature>
<dbReference type="InterPro" id="IPR020846">
    <property type="entry name" value="MFS_dom"/>
</dbReference>
<name>A0A418WT50_9PROT</name>
<feature type="transmembrane region" description="Helical" evidence="7">
    <location>
        <begin position="395"/>
        <end position="415"/>
    </location>
</feature>
<evidence type="ECO:0000259" key="8">
    <source>
        <dbReference type="PROSITE" id="PS50850"/>
    </source>
</evidence>
<dbReference type="InterPro" id="IPR011701">
    <property type="entry name" value="MFS"/>
</dbReference>
<feature type="transmembrane region" description="Helical" evidence="7">
    <location>
        <begin position="285"/>
        <end position="307"/>
    </location>
</feature>
<dbReference type="GO" id="GO:0005886">
    <property type="term" value="C:plasma membrane"/>
    <property type="evidence" value="ECO:0007669"/>
    <property type="project" value="UniProtKB-SubCell"/>
</dbReference>
<keyword evidence="2" id="KW-0813">Transport</keyword>
<dbReference type="Pfam" id="PF07690">
    <property type="entry name" value="MFS_1"/>
    <property type="match status" value="1"/>
</dbReference>
<proteinExistence type="predicted"/>
<dbReference type="RefSeq" id="WP_119775459.1">
    <property type="nucleotide sequence ID" value="NZ_QYUK01000008.1"/>
</dbReference>
<feature type="transmembrane region" description="Helical" evidence="7">
    <location>
        <begin position="348"/>
        <end position="374"/>
    </location>
</feature>
<evidence type="ECO:0000256" key="3">
    <source>
        <dbReference type="ARBA" id="ARBA00022475"/>
    </source>
</evidence>
<dbReference type="OrthoDB" id="9771737at2"/>
<gene>
    <name evidence="9" type="ORF">D3874_00865</name>
</gene>
<evidence type="ECO:0000256" key="2">
    <source>
        <dbReference type="ARBA" id="ARBA00022448"/>
    </source>
</evidence>
<dbReference type="InterPro" id="IPR036259">
    <property type="entry name" value="MFS_trans_sf"/>
</dbReference>
<dbReference type="Gene3D" id="1.20.1720.10">
    <property type="entry name" value="Multidrug resistance protein D"/>
    <property type="match status" value="1"/>
</dbReference>
<keyword evidence="5 7" id="KW-1133">Transmembrane helix</keyword>
<reference evidence="9 10" key="1">
    <citation type="submission" date="2018-09" db="EMBL/GenBank/DDBJ databases">
        <authorList>
            <person name="Zhu H."/>
        </authorList>
    </citation>
    <scope>NUCLEOTIDE SEQUENCE [LARGE SCALE GENOMIC DNA]</scope>
    <source>
        <strain evidence="9 10">K1W22B-8</strain>
    </source>
</reference>
<protein>
    <submittedName>
        <fullName evidence="9">DHA2 family efflux MFS transporter permease subunit</fullName>
    </submittedName>
</protein>
<feature type="transmembrane region" description="Helical" evidence="7">
    <location>
        <begin position="70"/>
        <end position="90"/>
    </location>
</feature>
<evidence type="ECO:0000256" key="6">
    <source>
        <dbReference type="ARBA" id="ARBA00023136"/>
    </source>
</evidence>
<evidence type="ECO:0000256" key="1">
    <source>
        <dbReference type="ARBA" id="ARBA00004651"/>
    </source>
</evidence>
<dbReference type="PANTHER" id="PTHR42718">
    <property type="entry name" value="MAJOR FACILITATOR SUPERFAMILY MULTIDRUG TRANSPORTER MFSC"/>
    <property type="match status" value="1"/>
</dbReference>
<dbReference type="Gene3D" id="1.20.1250.20">
    <property type="entry name" value="MFS general substrate transporter like domains"/>
    <property type="match status" value="1"/>
</dbReference>
<evidence type="ECO:0000256" key="4">
    <source>
        <dbReference type="ARBA" id="ARBA00022692"/>
    </source>
</evidence>
<dbReference type="SUPFAM" id="SSF103473">
    <property type="entry name" value="MFS general substrate transporter"/>
    <property type="match status" value="1"/>
</dbReference>
<evidence type="ECO:0000313" key="10">
    <source>
        <dbReference type="Proteomes" id="UP000284605"/>
    </source>
</evidence>
<dbReference type="PRINTS" id="PR01036">
    <property type="entry name" value="TCRTETB"/>
</dbReference>
<organism evidence="9 10">
    <name type="scientific">Oleomonas cavernae</name>
    <dbReference type="NCBI Taxonomy" id="2320859"/>
    <lineage>
        <taxon>Bacteria</taxon>
        <taxon>Pseudomonadati</taxon>
        <taxon>Pseudomonadota</taxon>
        <taxon>Alphaproteobacteria</taxon>
        <taxon>Acetobacterales</taxon>
        <taxon>Acetobacteraceae</taxon>
        <taxon>Oleomonas</taxon>
    </lineage>
</organism>
<dbReference type="Proteomes" id="UP000284605">
    <property type="component" value="Unassembled WGS sequence"/>
</dbReference>
<dbReference type="PROSITE" id="PS50850">
    <property type="entry name" value="MFS"/>
    <property type="match status" value="1"/>
</dbReference>
<feature type="transmembrane region" description="Helical" evidence="7">
    <location>
        <begin position="96"/>
        <end position="117"/>
    </location>
</feature>
<dbReference type="CDD" id="cd17503">
    <property type="entry name" value="MFS_LmrB_MDR_like"/>
    <property type="match status" value="1"/>
</dbReference>
<dbReference type="InterPro" id="IPR004638">
    <property type="entry name" value="EmrB-like"/>
</dbReference>
<dbReference type="PANTHER" id="PTHR42718:SF46">
    <property type="entry name" value="BLR6921 PROTEIN"/>
    <property type="match status" value="1"/>
</dbReference>
<accession>A0A418WT50</accession>
<feature type="transmembrane region" description="Helical" evidence="7">
    <location>
        <begin position="258"/>
        <end position="279"/>
    </location>
</feature>
<sequence length="472" mass="49923">MVRLIPWLVACALFMENLDSTVIATALPQIAQSLGEDPLRLSLAITSYMLALAVFLPVSGWAADRFGARTVFAGAIGVFTLGSVLCGFSGTLLELVGARIVQGVGGSMMVPVGRLILVRTVPRGQLVNAMARMTLPALVGPAIGPLLGGFIATYASWQWIFFINVPIGLIGLFFVLRLIPNLKEEKPDPFDLTGFALSAVALASLMFGLEHIGRGEMAPAAVVGTIAVGLAFGWLYLRRARRVARPVLDPTLFRHKSYLAAVIGGSLFRIGVGAVPFLVPVMLQIGFGLSAFESGSLTFIAAVGALMMKPMTAPIFRRFGFRPVLLGNALLSGAVLISYGFFRPETAHWFIMATLLVGGLFRSLQFSGLNTLAYAEISQAETSRANTLSSVMQQLSLSAGVAVGAMVLHLTQLFASKGALTAGDFLPAFLTVGLLSCISALFFVRLPLDAGDEISGHRAALSKAADVVDSSD</sequence>
<keyword evidence="3" id="KW-1003">Cell membrane</keyword>
<comment type="caution">
    <text evidence="9">The sequence shown here is derived from an EMBL/GenBank/DDBJ whole genome shotgun (WGS) entry which is preliminary data.</text>
</comment>
<dbReference type="GO" id="GO:0022857">
    <property type="term" value="F:transmembrane transporter activity"/>
    <property type="evidence" value="ECO:0007669"/>
    <property type="project" value="InterPro"/>
</dbReference>
<dbReference type="EMBL" id="QYUK01000008">
    <property type="protein sequence ID" value="RJF94431.1"/>
    <property type="molecule type" value="Genomic_DNA"/>
</dbReference>
<dbReference type="NCBIfam" id="TIGR00711">
    <property type="entry name" value="efflux_EmrB"/>
    <property type="match status" value="1"/>
</dbReference>
<feature type="transmembrane region" description="Helical" evidence="7">
    <location>
        <begin position="192"/>
        <end position="212"/>
    </location>
</feature>
<evidence type="ECO:0000256" key="5">
    <source>
        <dbReference type="ARBA" id="ARBA00022989"/>
    </source>
</evidence>
<feature type="transmembrane region" description="Helical" evidence="7">
    <location>
        <begin position="427"/>
        <end position="448"/>
    </location>
</feature>